<name>A0A8H7V9T4_9FUNG</name>
<feature type="region of interest" description="Disordered" evidence="4">
    <location>
        <begin position="749"/>
        <end position="768"/>
    </location>
</feature>
<reference evidence="7" key="1">
    <citation type="submission" date="2020-12" db="EMBL/GenBank/DDBJ databases">
        <title>Metabolic potential, ecology and presence of endohyphal bacteria is reflected in genomic diversity of Mucoromycotina.</title>
        <authorList>
            <person name="Muszewska A."/>
            <person name="Okrasinska A."/>
            <person name="Steczkiewicz K."/>
            <person name="Drgas O."/>
            <person name="Orlowska M."/>
            <person name="Perlinska-Lenart U."/>
            <person name="Aleksandrzak-Piekarczyk T."/>
            <person name="Szatraj K."/>
            <person name="Zielenkiewicz U."/>
            <person name="Pilsyk S."/>
            <person name="Malc E."/>
            <person name="Mieczkowski P."/>
            <person name="Kruszewska J.S."/>
            <person name="Biernat P."/>
            <person name="Pawlowska J."/>
        </authorList>
    </citation>
    <scope>NUCLEOTIDE SEQUENCE</scope>
    <source>
        <strain evidence="7">CBS 226.32</strain>
    </source>
</reference>
<dbReference type="SUPFAM" id="SSF51695">
    <property type="entry name" value="PLC-like phosphodiesterases"/>
    <property type="match status" value="1"/>
</dbReference>
<dbReference type="PROSITE" id="PS50088">
    <property type="entry name" value="ANK_REPEAT"/>
    <property type="match status" value="6"/>
</dbReference>
<dbReference type="PANTHER" id="PTHR24166">
    <property type="entry name" value="ROLLING PEBBLES, ISOFORM B"/>
    <property type="match status" value="1"/>
</dbReference>
<evidence type="ECO:0000256" key="3">
    <source>
        <dbReference type="PROSITE-ProRule" id="PRU00023"/>
    </source>
</evidence>
<dbReference type="OrthoDB" id="1577640at2759"/>
<organism evidence="7 8">
    <name type="scientific">Mucor plumbeus</name>
    <dbReference type="NCBI Taxonomy" id="97098"/>
    <lineage>
        <taxon>Eukaryota</taxon>
        <taxon>Fungi</taxon>
        <taxon>Fungi incertae sedis</taxon>
        <taxon>Mucoromycota</taxon>
        <taxon>Mucoromycotina</taxon>
        <taxon>Mucoromycetes</taxon>
        <taxon>Mucorales</taxon>
        <taxon>Mucorineae</taxon>
        <taxon>Mucoraceae</taxon>
        <taxon>Mucor</taxon>
    </lineage>
</organism>
<dbReference type="SMART" id="SM00248">
    <property type="entry name" value="ANK"/>
    <property type="match status" value="7"/>
</dbReference>
<dbReference type="InterPro" id="IPR002110">
    <property type="entry name" value="Ankyrin_rpt"/>
</dbReference>
<evidence type="ECO:0000256" key="4">
    <source>
        <dbReference type="SAM" id="MobiDB-lite"/>
    </source>
</evidence>
<dbReference type="Gene3D" id="3.20.20.190">
    <property type="entry name" value="Phosphatidylinositol (PI) phosphodiesterase"/>
    <property type="match status" value="1"/>
</dbReference>
<keyword evidence="1" id="KW-0677">Repeat</keyword>
<evidence type="ECO:0000259" key="5">
    <source>
        <dbReference type="PROSITE" id="PS51382"/>
    </source>
</evidence>
<dbReference type="AlphaFoldDB" id="A0A8H7V9T4"/>
<dbReference type="InterPro" id="IPR057506">
    <property type="entry name" value="C2_GPCPD1"/>
</dbReference>
<dbReference type="PANTHER" id="PTHR24166:SF48">
    <property type="entry name" value="PROTEIN VAPYRIN"/>
    <property type="match status" value="1"/>
</dbReference>
<feature type="repeat" description="ANK" evidence="3">
    <location>
        <begin position="328"/>
        <end position="360"/>
    </location>
</feature>
<evidence type="ECO:0000313" key="8">
    <source>
        <dbReference type="Proteomes" id="UP000650833"/>
    </source>
</evidence>
<feature type="domain" description="GP-PDE" evidence="6">
    <location>
        <begin position="790"/>
        <end position="1100"/>
    </location>
</feature>
<evidence type="ECO:0000259" key="6">
    <source>
        <dbReference type="PROSITE" id="PS51704"/>
    </source>
</evidence>
<keyword evidence="8" id="KW-1185">Reference proteome</keyword>
<dbReference type="InterPro" id="IPR017946">
    <property type="entry name" value="PLC-like_Pdiesterase_TIM-brl"/>
</dbReference>
<feature type="domain" description="SPX" evidence="5">
    <location>
        <begin position="1"/>
        <end position="164"/>
    </location>
</feature>
<feature type="region of interest" description="Disordered" evidence="4">
    <location>
        <begin position="777"/>
        <end position="800"/>
    </location>
</feature>
<dbReference type="InterPro" id="IPR030395">
    <property type="entry name" value="GP_PDE_dom"/>
</dbReference>
<accession>A0A8H7V9T4</accession>
<dbReference type="CDD" id="cd14483">
    <property type="entry name" value="SPX_PHO81_NUC-2_like"/>
    <property type="match status" value="1"/>
</dbReference>
<dbReference type="Gene3D" id="1.25.40.20">
    <property type="entry name" value="Ankyrin repeat-containing domain"/>
    <property type="match status" value="1"/>
</dbReference>
<evidence type="ECO:0000313" key="7">
    <source>
        <dbReference type="EMBL" id="KAG2206469.1"/>
    </source>
</evidence>
<dbReference type="Pfam" id="PF03105">
    <property type="entry name" value="SPX"/>
    <property type="match status" value="2"/>
</dbReference>
<dbReference type="Pfam" id="PF25329">
    <property type="entry name" value="C2_GDE1"/>
    <property type="match status" value="1"/>
</dbReference>
<dbReference type="InterPro" id="IPR036770">
    <property type="entry name" value="Ankyrin_rpt-contain_sf"/>
</dbReference>
<proteinExistence type="predicted"/>
<feature type="compositionally biased region" description="Low complexity" evidence="4">
    <location>
        <begin position="529"/>
        <end position="538"/>
    </location>
</feature>
<sequence>MKFGKQIQSQQFTEWSPYYLDYKGLKKFISSLLNTPADSLKALGLPLIGIEEDRAKLLQSQKAAFFFKLERELEKINSFYLQKENELKVRLRTLIDKKKVLQSDTRRLKHASTLFKAIQEAFVQFEQELTKIQKYVELNNEGFRKILKKWDKRSKSSTKELYLSRQIDIQPCFNTQVLCELSDMASANRIELSNIQDGIPISPVSSNYNIMDNSNFVNSGDEIDDIELELVKAVSSGQGSLVREILTRIMQNPSPEDHGRLTRVFWHACSEAPKEITDMLIETQLVNFEYVDDIIERSCLHVAAMNGKLYLLEICTKHGANVEGTDAYGRTALHYATMNGFTDCVSFLLTRQTDIECRDHDGFSPLIYAIMNGHTHCVEILIQANANIEPRHEGDHIPLSLACHFGHTDIALMLYNQGAKNLPNAESLYPLHLAARQGHAELCRVLSQNKQELDKPDKYNTWTPIFWAANDGHVDCVRILINAGCKVNAKDENGKTALYYAAWEGHMDCVQLLLDAGCEVEPVTEIISASAPQSPPSAKGNGEDDEDDMELDVIPSLSLPPPIIPFRIYGHNYLDRKYQIQISLRQPPIRLYDNAQISSLRLIISSKPDTGMIPHSVILPLVDDRDVFNFQVDKLDDFLLEFDILATFGSKVLGRGVALPQSFSLVDFKIAEGHRTIPLLDGHLKVIGELSYDYSVINPFRGVQLEIGGRIETYWKSTNTVLPAPAPAPTPTPTPAPTATNSIETSMMNSTETTETNNNSTDGSSFVTSTTLTTTTISTTTTTPNSTIQPPNANVATTTTNSLSSTVPSFITASSLSGDYVQVVIQLTKDLVPVVFSNWMVPYQGLDLAVSDLTLKQFIRIGESILKDNQPHSPNNTDEICPITGNSFIIQKLNNYKSFLSLEQVLEKLPLTMGIHLELKYPSPSDQSLYSFTNIAGRNTFVDTILQCIYDHVRSLSPDTASRSLFFSSYNPAICMVVNWKQPNYAVFFGTYCGLNIHRGSKRRLTEEEETPIVYKNDDVRCSSLKEAVKFAKQNNLLGVISGAQTIVQVPSLIKTAKESGLILVTAGKVNSDIRYRHIQERYGVDAMMINQVVHFNMSMAGAGF</sequence>
<dbReference type="Proteomes" id="UP000650833">
    <property type="component" value="Unassembled WGS sequence"/>
</dbReference>
<feature type="repeat" description="ANK" evidence="3">
    <location>
        <begin position="493"/>
        <end position="525"/>
    </location>
</feature>
<feature type="compositionally biased region" description="Pro residues" evidence="4">
    <location>
        <begin position="724"/>
        <end position="736"/>
    </location>
</feature>
<dbReference type="GO" id="GO:0008081">
    <property type="term" value="F:phosphoric diester hydrolase activity"/>
    <property type="evidence" value="ECO:0007669"/>
    <property type="project" value="InterPro"/>
</dbReference>
<feature type="region of interest" description="Disordered" evidence="4">
    <location>
        <begin position="529"/>
        <end position="548"/>
    </location>
</feature>
<comment type="caution">
    <text evidence="7">The sequence shown here is derived from an EMBL/GenBank/DDBJ whole genome shotgun (WGS) entry which is preliminary data.</text>
</comment>
<feature type="repeat" description="ANK" evidence="3">
    <location>
        <begin position="295"/>
        <end position="327"/>
    </location>
</feature>
<dbReference type="PROSITE" id="PS51704">
    <property type="entry name" value="GP_PDE"/>
    <property type="match status" value="1"/>
</dbReference>
<feature type="repeat" description="ANK" evidence="3">
    <location>
        <begin position="426"/>
        <end position="458"/>
    </location>
</feature>
<feature type="repeat" description="ANK" evidence="3">
    <location>
        <begin position="460"/>
        <end position="492"/>
    </location>
</feature>
<feature type="region of interest" description="Disordered" evidence="4">
    <location>
        <begin position="723"/>
        <end position="742"/>
    </location>
</feature>
<dbReference type="Pfam" id="PF03009">
    <property type="entry name" value="GDPD"/>
    <property type="match status" value="1"/>
</dbReference>
<dbReference type="Pfam" id="PF12796">
    <property type="entry name" value="Ank_2"/>
    <property type="match status" value="2"/>
</dbReference>
<dbReference type="InterPro" id="IPR004331">
    <property type="entry name" value="SPX_dom"/>
</dbReference>
<dbReference type="SUPFAM" id="SSF48403">
    <property type="entry name" value="Ankyrin repeat"/>
    <property type="match status" value="1"/>
</dbReference>
<keyword evidence="2 3" id="KW-0040">ANK repeat</keyword>
<protein>
    <submittedName>
        <fullName evidence="7">Uncharacterized protein</fullName>
    </submittedName>
</protein>
<dbReference type="PROSITE" id="PS51382">
    <property type="entry name" value="SPX"/>
    <property type="match status" value="1"/>
</dbReference>
<dbReference type="GO" id="GO:0006629">
    <property type="term" value="P:lipid metabolic process"/>
    <property type="evidence" value="ECO:0007669"/>
    <property type="project" value="InterPro"/>
</dbReference>
<dbReference type="EMBL" id="JAEPRC010000148">
    <property type="protein sequence ID" value="KAG2206469.1"/>
    <property type="molecule type" value="Genomic_DNA"/>
</dbReference>
<evidence type="ECO:0000256" key="2">
    <source>
        <dbReference type="ARBA" id="ARBA00023043"/>
    </source>
</evidence>
<evidence type="ECO:0000256" key="1">
    <source>
        <dbReference type="ARBA" id="ARBA00022737"/>
    </source>
</evidence>
<dbReference type="InterPro" id="IPR050889">
    <property type="entry name" value="Dendritic_Spine_Reg/Scaffold"/>
</dbReference>
<dbReference type="PROSITE" id="PS50297">
    <property type="entry name" value="ANK_REP_REGION"/>
    <property type="match status" value="4"/>
</dbReference>
<feature type="repeat" description="ANK" evidence="3">
    <location>
        <begin position="361"/>
        <end position="393"/>
    </location>
</feature>
<gene>
    <name evidence="7" type="ORF">INT46_001770</name>
</gene>
<dbReference type="Pfam" id="PF00023">
    <property type="entry name" value="Ank"/>
    <property type="match status" value="1"/>
</dbReference>